<dbReference type="Proteomes" id="UP001156870">
    <property type="component" value="Unassembled WGS sequence"/>
</dbReference>
<protein>
    <submittedName>
        <fullName evidence="2">Molybdenum cofactor biosynthesis protein</fullName>
    </submittedName>
</protein>
<reference evidence="2 3" key="1">
    <citation type="journal article" date="2014" name="Int. J. Syst. Evol. Microbiol.">
        <title>Complete genome sequence of Corynebacterium casei LMG S-19264T (=DSM 44701T), isolated from a smear-ripened cheese.</title>
        <authorList>
            <consortium name="US DOE Joint Genome Institute (JGI-PGF)"/>
            <person name="Walter F."/>
            <person name="Albersmeier A."/>
            <person name="Kalinowski J."/>
            <person name="Ruckert C."/>
        </authorList>
    </citation>
    <scope>NUCLEOTIDE SEQUENCE [LARGE SCALE GENOMIC DNA]</scope>
    <source>
        <strain evidence="2 3">NBRC 110095</strain>
    </source>
</reference>
<feature type="domain" description="MOSC" evidence="1">
    <location>
        <begin position="28"/>
        <end position="163"/>
    </location>
</feature>
<dbReference type="InterPro" id="IPR011037">
    <property type="entry name" value="Pyrv_Knase-like_insert_dom_sf"/>
</dbReference>
<accession>A0AA37WMU2</accession>
<dbReference type="EMBL" id="BSPD01000079">
    <property type="protein sequence ID" value="GLS27469.1"/>
    <property type="molecule type" value="Genomic_DNA"/>
</dbReference>
<dbReference type="SUPFAM" id="SSF50800">
    <property type="entry name" value="PK beta-barrel domain-like"/>
    <property type="match status" value="1"/>
</dbReference>
<dbReference type="PROSITE" id="PS51340">
    <property type="entry name" value="MOSC"/>
    <property type="match status" value="1"/>
</dbReference>
<dbReference type="RefSeq" id="WP_232594990.1">
    <property type="nucleotide sequence ID" value="NZ_BSPD01000079.1"/>
</dbReference>
<dbReference type="InterPro" id="IPR052353">
    <property type="entry name" value="Benzoxazolinone_Detox_Enz"/>
</dbReference>
<evidence type="ECO:0000313" key="2">
    <source>
        <dbReference type="EMBL" id="GLS27469.1"/>
    </source>
</evidence>
<name>A0AA37WMU2_9GAMM</name>
<comment type="caution">
    <text evidence="2">The sequence shown here is derived from an EMBL/GenBank/DDBJ whole genome shotgun (WGS) entry which is preliminary data.</text>
</comment>
<dbReference type="Gene3D" id="2.40.33.20">
    <property type="entry name" value="PK beta-barrel domain-like"/>
    <property type="match status" value="1"/>
</dbReference>
<dbReference type="GO" id="GO:0030170">
    <property type="term" value="F:pyridoxal phosphate binding"/>
    <property type="evidence" value="ECO:0007669"/>
    <property type="project" value="InterPro"/>
</dbReference>
<dbReference type="PANTHER" id="PTHR30212:SF2">
    <property type="entry name" value="PROTEIN YIIM"/>
    <property type="match status" value="1"/>
</dbReference>
<organism evidence="2 3">
    <name type="scientific">Marinibactrum halimedae</name>
    <dbReference type="NCBI Taxonomy" id="1444977"/>
    <lineage>
        <taxon>Bacteria</taxon>
        <taxon>Pseudomonadati</taxon>
        <taxon>Pseudomonadota</taxon>
        <taxon>Gammaproteobacteria</taxon>
        <taxon>Cellvibrionales</taxon>
        <taxon>Cellvibrionaceae</taxon>
        <taxon>Marinibactrum</taxon>
    </lineage>
</organism>
<dbReference type="GO" id="GO:0003824">
    <property type="term" value="F:catalytic activity"/>
    <property type="evidence" value="ECO:0007669"/>
    <property type="project" value="InterPro"/>
</dbReference>
<keyword evidence="3" id="KW-1185">Reference proteome</keyword>
<dbReference type="InterPro" id="IPR005302">
    <property type="entry name" value="MoCF_Sase_C"/>
</dbReference>
<dbReference type="PANTHER" id="PTHR30212">
    <property type="entry name" value="PROTEIN YIIM"/>
    <property type="match status" value="1"/>
</dbReference>
<dbReference type="GO" id="GO:0030151">
    <property type="term" value="F:molybdenum ion binding"/>
    <property type="evidence" value="ECO:0007669"/>
    <property type="project" value="InterPro"/>
</dbReference>
<dbReference type="Pfam" id="PF03473">
    <property type="entry name" value="MOSC"/>
    <property type="match status" value="1"/>
</dbReference>
<gene>
    <name evidence="2" type="ORF">GCM10007877_31880</name>
</gene>
<evidence type="ECO:0000313" key="3">
    <source>
        <dbReference type="Proteomes" id="UP001156870"/>
    </source>
</evidence>
<dbReference type="AlphaFoldDB" id="A0AA37WMU2"/>
<evidence type="ECO:0000259" key="1">
    <source>
        <dbReference type="PROSITE" id="PS51340"/>
    </source>
</evidence>
<proteinExistence type="predicted"/>
<sequence length="219" mass="24743">MKIISINQSRVQSVEYNGEKIQTGIFKRPTNEDVFISVSGLSGDAQADLINHGGADKAVYGFSNSEYAYWREALNLPSLSSGAFGENLTIENLDEYATYIGERFQVGECILEVSQPRVPCFKLGIALENVQAPKRFTQRYRTGVYFRVVQEGAVTLGDRMEKLSSPEVLVSVGELFQAYFDKKYERSLYVLTSASHLRALSEEWRQKIELRLMSSIKEN</sequence>